<dbReference type="Gene3D" id="1.25.10.10">
    <property type="entry name" value="Leucine-rich Repeat Variant"/>
    <property type="match status" value="1"/>
</dbReference>
<dbReference type="InterPro" id="IPR036770">
    <property type="entry name" value="Ankyrin_rpt-contain_sf"/>
</dbReference>
<dbReference type="Pfam" id="PF12796">
    <property type="entry name" value="Ank_2"/>
    <property type="match status" value="1"/>
</dbReference>
<evidence type="ECO:0000256" key="11">
    <source>
        <dbReference type="SAM" id="MobiDB-lite"/>
    </source>
</evidence>
<dbReference type="InterPro" id="IPR037252">
    <property type="entry name" value="Mib_Herc2_sf"/>
</dbReference>
<protein>
    <recommendedName>
        <fullName evidence="10">E3 ubiquitin-protein ligase</fullName>
        <ecNumber evidence="10">2.3.2.26</ecNumber>
    </recommendedName>
</protein>
<dbReference type="Pfam" id="PF06701">
    <property type="entry name" value="MIB_HERC2"/>
    <property type="match status" value="1"/>
</dbReference>
<dbReference type="GO" id="GO:0070534">
    <property type="term" value="P:protein K63-linked ubiquitination"/>
    <property type="evidence" value="ECO:0007669"/>
    <property type="project" value="TreeGrafter"/>
</dbReference>
<dbReference type="FunFam" id="1.25.10.10:FF:000051">
    <property type="entry name" value="E3 ubiquitin-protein ligase HECTD1 isoform X1"/>
    <property type="match status" value="1"/>
</dbReference>
<dbReference type="Gene3D" id="1.25.40.20">
    <property type="entry name" value="Ankyrin repeat-containing domain"/>
    <property type="match status" value="1"/>
</dbReference>
<dbReference type="InterPro" id="IPR016024">
    <property type="entry name" value="ARM-type_fold"/>
</dbReference>
<dbReference type="InterPro" id="IPR000569">
    <property type="entry name" value="HECT_dom"/>
</dbReference>
<dbReference type="CDD" id="cd00078">
    <property type="entry name" value="HECTc"/>
    <property type="match status" value="1"/>
</dbReference>
<gene>
    <name evidence="14" type="ORF">NAV_LOCUS1594</name>
</gene>
<dbReference type="PROSITE" id="PS50237">
    <property type="entry name" value="HECT"/>
    <property type="match status" value="1"/>
</dbReference>
<feature type="compositionally biased region" description="Polar residues" evidence="11">
    <location>
        <begin position="1629"/>
        <end position="1642"/>
    </location>
</feature>
<keyword evidence="4 10" id="KW-0808">Transferase</keyword>
<keyword evidence="15" id="KW-1185">Reference proteome</keyword>
<dbReference type="InterPro" id="IPR035983">
    <property type="entry name" value="Hect_E3_ubiquitin_ligase"/>
</dbReference>
<dbReference type="Gene3D" id="3.90.1750.10">
    <property type="entry name" value="Hect, E3 ligase catalytic domains"/>
    <property type="match status" value="1"/>
</dbReference>
<organism evidence="14 15">
    <name type="scientific">Acanthocheilonema viteae</name>
    <name type="common">Filarial nematode worm</name>
    <name type="synonym">Dipetalonema viteae</name>
    <dbReference type="NCBI Taxonomy" id="6277"/>
    <lineage>
        <taxon>Eukaryota</taxon>
        <taxon>Metazoa</taxon>
        <taxon>Ecdysozoa</taxon>
        <taxon>Nematoda</taxon>
        <taxon>Chromadorea</taxon>
        <taxon>Rhabditida</taxon>
        <taxon>Spirurina</taxon>
        <taxon>Spiruromorpha</taxon>
        <taxon>Filarioidea</taxon>
        <taxon>Onchocercidae</taxon>
        <taxon>Acanthocheilonema</taxon>
    </lineage>
</organism>
<evidence type="ECO:0000256" key="8">
    <source>
        <dbReference type="PROSITE-ProRule" id="PRU00023"/>
    </source>
</evidence>
<dbReference type="SUPFAM" id="SSF159034">
    <property type="entry name" value="Mib/herc2 domain-like"/>
    <property type="match status" value="1"/>
</dbReference>
<feature type="domain" description="MIB/HERC2" evidence="13">
    <location>
        <begin position="1494"/>
        <end position="1564"/>
    </location>
</feature>
<dbReference type="GO" id="GO:0061630">
    <property type="term" value="F:ubiquitin protein ligase activity"/>
    <property type="evidence" value="ECO:0007669"/>
    <property type="project" value="UniProtKB-UniRule"/>
</dbReference>
<feature type="domain" description="HECT" evidence="12">
    <location>
        <begin position="2698"/>
        <end position="2994"/>
    </location>
</feature>
<evidence type="ECO:0000256" key="7">
    <source>
        <dbReference type="ARBA" id="ARBA00023043"/>
    </source>
</evidence>
<feature type="region of interest" description="Disordered" evidence="11">
    <location>
        <begin position="2119"/>
        <end position="2167"/>
    </location>
</feature>
<dbReference type="Gene3D" id="3.30.2160.10">
    <property type="entry name" value="Hect, E3 ligase catalytic domain"/>
    <property type="match status" value="1"/>
</dbReference>
<feature type="region of interest" description="Disordered" evidence="11">
    <location>
        <begin position="752"/>
        <end position="775"/>
    </location>
</feature>
<proteinExistence type="inferred from homology"/>
<dbReference type="GO" id="GO:0016607">
    <property type="term" value="C:nuclear speck"/>
    <property type="evidence" value="ECO:0007669"/>
    <property type="project" value="TreeGrafter"/>
</dbReference>
<comment type="pathway">
    <text evidence="2 10">Protein modification; protein ubiquitination.</text>
</comment>
<feature type="compositionally biased region" description="Polar residues" evidence="11">
    <location>
        <begin position="1584"/>
        <end position="1604"/>
    </location>
</feature>
<evidence type="ECO:0000256" key="1">
    <source>
        <dbReference type="ARBA" id="ARBA00000885"/>
    </source>
</evidence>
<keyword evidence="6 9" id="KW-0833">Ubl conjugation pathway</keyword>
<dbReference type="InterPro" id="IPR045322">
    <property type="entry name" value="HECTD1/TRIP12-like"/>
</dbReference>
<name>A0A498S5B9_ACAVI</name>
<feature type="active site" description="Glycyl thioester intermediate" evidence="9">
    <location>
        <position position="2963"/>
    </location>
</feature>
<dbReference type="SUPFAM" id="SSF48371">
    <property type="entry name" value="ARM repeat"/>
    <property type="match status" value="1"/>
</dbReference>
<dbReference type="SUPFAM" id="SSF56204">
    <property type="entry name" value="Hect, E3 ligase catalytic domain"/>
    <property type="match status" value="1"/>
</dbReference>
<dbReference type="InterPro" id="IPR012919">
    <property type="entry name" value="SUN_dom"/>
</dbReference>
<evidence type="ECO:0000259" key="13">
    <source>
        <dbReference type="PROSITE" id="PS51416"/>
    </source>
</evidence>
<dbReference type="PROSITE" id="PS50297">
    <property type="entry name" value="ANK_REP_REGION"/>
    <property type="match status" value="1"/>
</dbReference>
<evidence type="ECO:0000256" key="3">
    <source>
        <dbReference type="ARBA" id="ARBA00006331"/>
    </source>
</evidence>
<evidence type="ECO:0000313" key="14">
    <source>
        <dbReference type="EMBL" id="VBB26764.1"/>
    </source>
</evidence>
<dbReference type="GO" id="GO:0046872">
    <property type="term" value="F:metal ion binding"/>
    <property type="evidence" value="ECO:0007669"/>
    <property type="project" value="InterPro"/>
</dbReference>
<dbReference type="EMBL" id="UPTC01000141">
    <property type="protein sequence ID" value="VBB26764.1"/>
    <property type="molecule type" value="Genomic_DNA"/>
</dbReference>
<feature type="compositionally biased region" description="Basic and acidic residues" evidence="11">
    <location>
        <begin position="2021"/>
        <end position="2033"/>
    </location>
</feature>
<feature type="repeat" description="ANK" evidence="8">
    <location>
        <begin position="403"/>
        <end position="435"/>
    </location>
</feature>
<dbReference type="Pfam" id="PF07738">
    <property type="entry name" value="Sad1_UNC"/>
    <property type="match status" value="1"/>
</dbReference>
<dbReference type="InterPro" id="IPR010606">
    <property type="entry name" value="Mib_Herc2"/>
</dbReference>
<dbReference type="SUPFAM" id="SSF49785">
    <property type="entry name" value="Galactose-binding domain-like"/>
    <property type="match status" value="1"/>
</dbReference>
<dbReference type="InterPro" id="IPR008979">
    <property type="entry name" value="Galactose-bd-like_sf"/>
</dbReference>
<dbReference type="Proteomes" id="UP000276991">
    <property type="component" value="Unassembled WGS sequence"/>
</dbReference>
<reference evidence="14 15" key="1">
    <citation type="submission" date="2018-08" db="EMBL/GenBank/DDBJ databases">
        <authorList>
            <person name="Laetsch R D."/>
            <person name="Stevens L."/>
            <person name="Kumar S."/>
            <person name="Blaxter L. M."/>
        </authorList>
    </citation>
    <scope>NUCLEOTIDE SEQUENCE [LARGE SCALE GENOMIC DNA]</scope>
</reference>
<evidence type="ECO:0000256" key="9">
    <source>
        <dbReference type="PROSITE-ProRule" id="PRU00104"/>
    </source>
</evidence>
<dbReference type="SUPFAM" id="SSF48403">
    <property type="entry name" value="Ankyrin repeat"/>
    <property type="match status" value="1"/>
</dbReference>
<evidence type="ECO:0000313" key="15">
    <source>
        <dbReference type="Proteomes" id="UP000276991"/>
    </source>
</evidence>
<dbReference type="Gene3D" id="2.60.120.260">
    <property type="entry name" value="Galactose-binding domain-like"/>
    <property type="match status" value="1"/>
</dbReference>
<comment type="catalytic activity">
    <reaction evidence="1 10">
        <text>S-ubiquitinyl-[E2 ubiquitin-conjugating enzyme]-L-cysteine + [acceptor protein]-L-lysine = [E2 ubiquitin-conjugating enzyme]-L-cysteine + N(6)-ubiquitinyl-[acceptor protein]-L-lysine.</text>
        <dbReference type="EC" id="2.3.2.26"/>
    </reaction>
</comment>
<dbReference type="Pfam" id="PF00632">
    <property type="entry name" value="HECT"/>
    <property type="match status" value="1"/>
</dbReference>
<dbReference type="PROSITE" id="PS50088">
    <property type="entry name" value="ANK_REPEAT"/>
    <property type="match status" value="2"/>
</dbReference>
<feature type="compositionally biased region" description="Polar residues" evidence="11">
    <location>
        <begin position="2140"/>
        <end position="2161"/>
    </location>
</feature>
<dbReference type="SMART" id="SM00119">
    <property type="entry name" value="HECTc"/>
    <property type="match status" value="1"/>
</dbReference>
<sequence length="2994" mass="331930">MEGVDPDTLLEWLQTGVGDERDIQLMALEQLCMLLLMSDNIDQCFESCPPRTFLPALCKIFLDETATENVLEVTARAITYYLDVSNECTRRITQVDGAVKAICNRLAVAEMTDRTSKDLAEQCVKLLEHVCQRETSAVFDAGGLQCMLSLVRQHGQYVHKDTIHSAMSVITRLCSKMEPSDSTMPECSASLGALLEHDDPKVSECALRCFAALTDRFIRKFMDPVEMVRHGNLVQHLLNSLVPAHRTSGVCAASPSHIRNDNSVGSNDSIASSAFSLNRPTSFTSVVISLLSNLCRGSSIVTEQVVSSPLFFCALKTVLTSKDERCIMDALRFCDLLIVLLCEGRNALPKSMGAIVASRNETGPNSFDRSHRHLIDAIRQRDTDTLIDAVESGQVDANFTDDVGQTLLNWSSAFGTAEMVTYLCDKGADVNKGQRSSSLHYAACFGRSDIVKILLKYGANPDLRDEEGKTALDKAHERSEEEHQLVANILESPSSYMQRVDEGEDSNSIRIFDLEKVMKGKTDVARETSNEKIDPAIVRQLLEHLLPVLCDVYQRSLGASVHRSSLSLLRKAVYYISPESMESMVTNDNSEIDIPNDICFSRGQRLAENLVTVLMIGLEHEDDTESHENVLQIIKSLFMKNTDFWLEQLMRVGIFEKIEAIANQPVTPVKDGAVSTMVIDESGRISSSLSVTVMDNIFMKVDELSQEESSGIKNRRHLTANSSKSSSDEIITSSTVISSIKEKSDHTMVNVPVHDDDSYNTPVTPSTPEASETDSVTPVTCKYNVSTDLSSAVDDQWEIVQGKSYRWKDWRIIKTRDSFFIWCDAVAVEFSDGSNGWFRFMLDGQLSTMYSSGSPEVGSDNAETRGEFLDKLTKARNAVPLGSLLHSIFSVPDISKTIEIGSWILASPKVNELTITNRDGNQQRLIIVEDLPGFIFESNRQTRHCFQAERTLGLDFVTGWAARGGGRRLRFRAETQKAKLQEMAKEIWDNYLKEAQAKPRDALVELQKASSTIKGICQQKNGRLPEHMLSELEAALKCIHSSVVNDRLLSTFELSISGIVDALLAFLKFLQGDTACEIAVIFRKVFVDQRSLSALVRKMVSVLDAVEKFPQYLYDTPGGSSFGLQLLNRRIKLKLEQFNPNTPSQMQLLNRSGRTMRVEPLSTVKQLKCYILRMVAKQWYDRGRETFHFVKEIRDAKKRGSKISFTYTNDFDDKGLIYWLGTNGKTVAEWTNPASVHVVFVTSSDGERLPYGHHEDILSREALNCHTSDDKNAHFTIDLGVYFYPNTYTLRHARGYGRSALRNWLLQGSHNGRIWDVLVVHENDASLNYPGSTATWPIVCSEGKGPYRYIRIAQNGKNASNQNHYLSLSGFEIYGDVVDVVVDDFKILDEKPNMSSRRSKKCIVNTKEMSAKDSIASEAPLVSTNTDVRLATSFSDASVAHLPGGQTNNKVVSGIVGSDLMLGATNVMKNRTSRYRRGSRLLAANIAGRGVRIANVPDAMACPLGSRVVRGPDWKWDDQGSNMEGTVISLIDNGWVDVQWDDCTSNSYRFGADGKYDIELKSVEWTPGLRRGFRVVGTRRESHAATTLSPTSSGQVPPGFSNQLPPVPRGFADYSPTGTLRKAKPGSAPFSQYHQSVSSRNSAEMGGFDRNISNSCLQCGSQEHRTKDCANVLDCSNSQRSEINAEEGESNSDTKVVPSNQISSTIAQKSMSTTNLFDVEGSEATKRASVASTNQAASAESLQHQTPSLENLLARSKIFDDHIPEVVSDDILAVESQHTIGSSTAIDTDQESVSTNNCAGLDTSMESFDGAVAIIEQTHDVNVSLKTCTHVSGSQPVLLDQDHDTFGEIRVIKQRDTCSYPKDSIKSTVQNDLVPISNSNMTSLEEANARNLANLSVSAPNLVVVRQLQQSGTVSNTDQVFMPGDDNLVRNILHDLANDPSRLHSLHRLALAGTGSALINDSNNAIRNSTQRYLIDGEHGRVTDESSGALTHEVTRRNADMNSEISDRIDAITPVADDESSENKLGDDWKQREGSLSGMQGKLPLEPVKISLVPMMLQSFNAGRGIISEENGNRSEAVTDEVSSTGSTVFYSTDRRASLNSCSRKQLSDEDISDKADVSMEAVGSNQSDGPQRAFGKPSFGTSSRTASGTQSAACSRRSTQGSGGSFRSRLGSYADVLRSVVMQQILDSGGSMNGLELEEIEDDIYDDEMQDEGNEDDCDEEYASGLSVEALAQAAAALRRQSNGGSIGSSGKLKLNWKQARHFSCIQLICYFSLFRDWLEPLDIVMDEAGRLISDRGLRVSNSSSDNKQSRGGLSRNWDDEFVLKHQLPALIPAFDPRPGRTNVNQTQDVELPQDISESQSEAVFPSTCSTLYSKEEEPELRLYLQGPNLANISNVTVELDDDDKSIFFYLQQLAQSVEWGQKNERTRRVWEPTYTLIYGDVCDSNELPQTVNKKVAEMNGIPKNVAHTLVVLSNLYKIGVMEYEMTTDIFVSEKLTQKLMQELADPLIVSAKALPPWCDELIFKYPCLFSVETRNNYFRATAFGTSRSIVWLQTRHDQMLDQSRGATSTAAVSNLAGTRRDDNYPEFRIGRIKHERIKVPRNGEQLFEYAARLLEFHASRKAVLEVEYIDEEGTGLGPTLEFYALMAAEFQRKDLAMWICDDADTDWTEEIDLGEGIKPSGYYVRRAGGLFPASLPLSSAENSRVSKLFRIFGIFLAKVLQDGRLVDLPLSQPFLKMITNSQLTEGETLNLSGILTLDDLEEVSPIQGRILKELAAYVAQKHSIETDHRLDLNTQRRQIQQLKLNINGSECTIEDLSLTFCVNPSSTVFSYKQMELIENGANIDVTADNVELYIAECTNFYLNSGILNQTLLSGDQCPEWTREDIINFTEPKLGYTKESPGFLRFIDVLVGMNASERKSFLQFTTGCSSLPPGGLANLHPRLTIVRKVDSGDGSYPSVNTCVHYLKLPDYSSAEIMRERLLTATNEKGFHLN</sequence>
<dbReference type="STRING" id="6277.A0A498S5B9"/>
<dbReference type="PANTHER" id="PTHR45670">
    <property type="entry name" value="E3 UBIQUITIN-PROTEIN LIGASE TRIP12"/>
    <property type="match status" value="1"/>
</dbReference>
<dbReference type="FunFam" id="3.30.2410.10:FF:000007">
    <property type="entry name" value="Putative E3 ubiquitin-protein ligase HECTD1"/>
    <property type="match status" value="1"/>
</dbReference>
<dbReference type="PANTHER" id="PTHR45670:SF1">
    <property type="entry name" value="E3 UBIQUITIN-PROTEIN LIGASE HECTD1"/>
    <property type="match status" value="1"/>
</dbReference>
<feature type="repeat" description="ANK" evidence="8">
    <location>
        <begin position="434"/>
        <end position="466"/>
    </location>
</feature>
<evidence type="ECO:0000259" key="12">
    <source>
        <dbReference type="PROSITE" id="PS50237"/>
    </source>
</evidence>
<evidence type="ECO:0000256" key="5">
    <source>
        <dbReference type="ARBA" id="ARBA00022737"/>
    </source>
</evidence>
<dbReference type="EC" id="2.3.2.26" evidence="10"/>
<keyword evidence="7 8" id="KW-0040">ANK repeat</keyword>
<accession>A0A498S5B9</accession>
<keyword evidence="5" id="KW-0677">Repeat</keyword>
<evidence type="ECO:0000256" key="6">
    <source>
        <dbReference type="ARBA" id="ARBA00022786"/>
    </source>
</evidence>
<dbReference type="Gene3D" id="2.30.30.40">
    <property type="entry name" value="SH3 Domains"/>
    <property type="match status" value="1"/>
</dbReference>
<dbReference type="Gene3D" id="3.30.2410.10">
    <property type="entry name" value="Hect, E3 ligase catalytic domain"/>
    <property type="match status" value="1"/>
</dbReference>
<dbReference type="GO" id="GO:0043161">
    <property type="term" value="P:proteasome-mediated ubiquitin-dependent protein catabolic process"/>
    <property type="evidence" value="ECO:0007669"/>
    <property type="project" value="TreeGrafter"/>
</dbReference>
<dbReference type="InterPro" id="IPR011989">
    <property type="entry name" value="ARM-like"/>
</dbReference>
<dbReference type="InterPro" id="IPR002110">
    <property type="entry name" value="Ankyrin_rpt"/>
</dbReference>
<comment type="similarity">
    <text evidence="3 10">Belongs to the UPL family. K-HECT subfamily.</text>
</comment>
<evidence type="ECO:0000256" key="2">
    <source>
        <dbReference type="ARBA" id="ARBA00004906"/>
    </source>
</evidence>
<feature type="compositionally biased region" description="Polar residues" evidence="11">
    <location>
        <begin position="759"/>
        <end position="775"/>
    </location>
</feature>
<comment type="function">
    <text evidence="10">E3 ubiquitin-protein ligase which accepts ubiquitin from an E2 ubiquitin-conjugating enzyme in the form of a thioester and then directly transfers the ubiquitin to targeted substrates.</text>
</comment>
<dbReference type="OrthoDB" id="412600at2759"/>
<dbReference type="UniPathway" id="UPA00143"/>
<dbReference type="PROSITE" id="PS51416">
    <property type="entry name" value="MIB_HERC2"/>
    <property type="match status" value="1"/>
</dbReference>
<feature type="region of interest" description="Disordered" evidence="11">
    <location>
        <begin position="1581"/>
        <end position="1645"/>
    </location>
</feature>
<evidence type="ECO:0000256" key="4">
    <source>
        <dbReference type="ARBA" id="ARBA00022679"/>
    </source>
</evidence>
<evidence type="ECO:0000256" key="10">
    <source>
        <dbReference type="RuleBase" id="RU369009"/>
    </source>
</evidence>
<dbReference type="SMART" id="SM00248">
    <property type="entry name" value="ANK"/>
    <property type="match status" value="2"/>
</dbReference>
<feature type="region of interest" description="Disordered" evidence="11">
    <location>
        <begin position="2016"/>
        <end position="2040"/>
    </location>
</feature>